<protein>
    <submittedName>
        <fullName evidence="2">Beta-L-arabinofuranosidase, GH127</fullName>
    </submittedName>
</protein>
<evidence type="ECO:0000313" key="3">
    <source>
        <dbReference type="Proteomes" id="UP000183410"/>
    </source>
</evidence>
<reference evidence="3" key="1">
    <citation type="submission" date="2016-10" db="EMBL/GenBank/DDBJ databases">
        <authorList>
            <person name="Varghese N."/>
            <person name="Submissions S."/>
        </authorList>
    </citation>
    <scope>NUCLEOTIDE SEQUENCE [LARGE SCALE GENOMIC DNA]</scope>
    <source>
        <strain evidence="3">CGMCC 1.10223</strain>
    </source>
</reference>
<dbReference type="EMBL" id="FONN01000001">
    <property type="protein sequence ID" value="SFE23521.1"/>
    <property type="molecule type" value="Genomic_DNA"/>
</dbReference>
<dbReference type="InterPro" id="IPR049174">
    <property type="entry name" value="Beta-AFase-like"/>
</dbReference>
<dbReference type="PANTHER" id="PTHR43465">
    <property type="entry name" value="DUF1680 DOMAIN PROTEIN (AFU_ORTHOLOGUE AFUA_1G08910)"/>
    <property type="match status" value="1"/>
</dbReference>
<dbReference type="Pfam" id="PF07944">
    <property type="entry name" value="Beta-AFase-like_GH127_cat"/>
    <property type="match status" value="1"/>
</dbReference>
<evidence type="ECO:0000313" key="2">
    <source>
        <dbReference type="EMBL" id="SFE23521.1"/>
    </source>
</evidence>
<dbReference type="InterPro" id="IPR012878">
    <property type="entry name" value="Beta-AFase-like_GH127_cat"/>
</dbReference>
<evidence type="ECO:0000259" key="1">
    <source>
        <dbReference type="Pfam" id="PF07944"/>
    </source>
</evidence>
<keyword evidence="3" id="KW-1185">Reference proteome</keyword>
<feature type="domain" description="Non-reducing end beta-L-arabinofuranosidase-like GH127 catalytic" evidence="1">
    <location>
        <begin position="8"/>
        <end position="63"/>
    </location>
</feature>
<sequence length="69" mass="7761">MPSYVIRNFRIAAGLEESEFGGWIFQDSDLYKWLEAVAFSLSHHPDPELEELADGAIALIGQAYMKMAI</sequence>
<name>A0A1I1YVM8_9BACL</name>
<dbReference type="Proteomes" id="UP000183410">
    <property type="component" value="Unassembled WGS sequence"/>
</dbReference>
<organism evidence="2 3">
    <name type="scientific">Paenibacillus algorifonticola</name>
    <dbReference type="NCBI Taxonomy" id="684063"/>
    <lineage>
        <taxon>Bacteria</taxon>
        <taxon>Bacillati</taxon>
        <taxon>Bacillota</taxon>
        <taxon>Bacilli</taxon>
        <taxon>Bacillales</taxon>
        <taxon>Paenibacillaceae</taxon>
        <taxon>Paenibacillus</taxon>
    </lineage>
</organism>
<gene>
    <name evidence="2" type="ORF">SAMN04487969_101817</name>
</gene>
<dbReference type="PANTHER" id="PTHR43465:SF2">
    <property type="entry name" value="DUF1680 DOMAIN PROTEIN (AFU_ORTHOLOGUE AFUA_1G08910)"/>
    <property type="match status" value="1"/>
</dbReference>
<proteinExistence type="predicted"/>
<dbReference type="AlphaFoldDB" id="A0A1I1YVM8"/>
<accession>A0A1I1YVM8</accession>